<organism evidence="1">
    <name type="scientific">marine metagenome</name>
    <dbReference type="NCBI Taxonomy" id="408172"/>
    <lineage>
        <taxon>unclassified sequences</taxon>
        <taxon>metagenomes</taxon>
        <taxon>ecological metagenomes</taxon>
    </lineage>
</organism>
<gene>
    <name evidence="1" type="ORF">METZ01_LOCUS87919</name>
</gene>
<proteinExistence type="inferred from homology"/>
<accession>A0A381V3X5</accession>
<dbReference type="EMBL" id="UINC01007783">
    <property type="protein sequence ID" value="SVA35065.1"/>
    <property type="molecule type" value="Genomic_DNA"/>
</dbReference>
<dbReference type="AlphaFoldDB" id="A0A381V3X5"/>
<dbReference type="Gene3D" id="2.40.160.20">
    <property type="match status" value="1"/>
</dbReference>
<reference evidence="1" key="1">
    <citation type="submission" date="2018-05" db="EMBL/GenBank/DDBJ databases">
        <authorList>
            <person name="Lanie J.A."/>
            <person name="Ng W.-L."/>
            <person name="Kazmierczak K.M."/>
            <person name="Andrzejewski T.M."/>
            <person name="Davidsen T.M."/>
            <person name="Wayne K.J."/>
            <person name="Tettelin H."/>
            <person name="Glass J.I."/>
            <person name="Rusch D."/>
            <person name="Podicherti R."/>
            <person name="Tsui H.-C.T."/>
            <person name="Winkler M.E."/>
        </authorList>
    </citation>
    <scope>NUCLEOTIDE SEQUENCE</scope>
</reference>
<dbReference type="HAMAP" id="MF_00775">
    <property type="entry name" value="UPF0311"/>
    <property type="match status" value="1"/>
</dbReference>
<dbReference type="InterPro" id="IPR020915">
    <property type="entry name" value="UPF0311"/>
</dbReference>
<dbReference type="PROSITE" id="PS51318">
    <property type="entry name" value="TAT"/>
    <property type="match status" value="1"/>
</dbReference>
<evidence type="ECO:0000313" key="1">
    <source>
        <dbReference type="EMBL" id="SVA35065.1"/>
    </source>
</evidence>
<dbReference type="Pfam" id="PF11578">
    <property type="entry name" value="DUF3237"/>
    <property type="match status" value="1"/>
</dbReference>
<dbReference type="PANTHER" id="PTHR37315">
    <property type="entry name" value="UPF0311 PROTEIN BLR7842"/>
    <property type="match status" value="1"/>
</dbReference>
<name>A0A381V3X5_9ZZZZ</name>
<protein>
    <submittedName>
        <fullName evidence="1">Uncharacterized protein</fullName>
    </submittedName>
</protein>
<sequence length="172" mass="18735">MIYNKKTLNRRDFNKTSAVALMAATLGTLGANKMASAQTPASQLESTYLMELALDVADQLDAGHTRIAPVTGGSFSGPRVKGTVRDGGADWITQVSGHSSLDVRITLDTDDGAVIYMTYKGVVARNENGLYWRVTPVFNTASEKYDWLNHIVCVGKSKQIEGKVAYDIFEIL</sequence>
<dbReference type="PANTHER" id="PTHR37315:SF1">
    <property type="entry name" value="UPF0311 PROTEIN BLR7842"/>
    <property type="match status" value="1"/>
</dbReference>
<dbReference type="InterPro" id="IPR006311">
    <property type="entry name" value="TAT_signal"/>
</dbReference>